<accession>A0A4D7AV57</accession>
<feature type="transmembrane region" description="Helical" evidence="1">
    <location>
        <begin position="52"/>
        <end position="71"/>
    </location>
</feature>
<dbReference type="RefSeq" id="WP_136959068.1">
    <property type="nucleotide sequence ID" value="NZ_CP039690.1"/>
</dbReference>
<dbReference type="Proteomes" id="UP000298781">
    <property type="component" value="Chromosome"/>
</dbReference>
<protein>
    <submittedName>
        <fullName evidence="2">Uncharacterized protein</fullName>
    </submittedName>
</protein>
<evidence type="ECO:0000256" key="1">
    <source>
        <dbReference type="SAM" id="Phobius"/>
    </source>
</evidence>
<organism evidence="2 3">
    <name type="scientific">Phreatobacter stygius</name>
    <dbReference type="NCBI Taxonomy" id="1940610"/>
    <lineage>
        <taxon>Bacteria</taxon>
        <taxon>Pseudomonadati</taxon>
        <taxon>Pseudomonadota</taxon>
        <taxon>Alphaproteobacteria</taxon>
        <taxon>Hyphomicrobiales</taxon>
        <taxon>Phreatobacteraceae</taxon>
        <taxon>Phreatobacter</taxon>
    </lineage>
</organism>
<dbReference type="EMBL" id="CP039690">
    <property type="protein sequence ID" value="QCI63611.1"/>
    <property type="molecule type" value="Genomic_DNA"/>
</dbReference>
<keyword evidence="1" id="KW-1133">Transmembrane helix</keyword>
<gene>
    <name evidence="2" type="ORF">E8M01_04775</name>
</gene>
<dbReference type="OrthoDB" id="7361074at2"/>
<proteinExistence type="predicted"/>
<evidence type="ECO:0000313" key="2">
    <source>
        <dbReference type="EMBL" id="QCI63611.1"/>
    </source>
</evidence>
<feature type="transmembrane region" description="Helical" evidence="1">
    <location>
        <begin position="109"/>
        <end position="127"/>
    </location>
</feature>
<name>A0A4D7AV57_9HYPH</name>
<dbReference type="KEGG" id="pstg:E8M01_04775"/>
<sequence length="194" mass="19771">MSALPRLALGFVAGALSILIFDQATSFALNQLGLAQIPVYSLRPASPLGIPQIANQCLWGGLWGILFVILWDRSSFQASGHALAIVFGIFAGALVWGATSLAFGDFRAIAVGVLFGALIAGLIALFGAGVLFGLLFGVMGPAMVNWVVLPVVRGQALFGGSGRIAVTAVIGAMFGLGMAVLLSLTARLAGGGRG</sequence>
<keyword evidence="3" id="KW-1185">Reference proteome</keyword>
<evidence type="ECO:0000313" key="3">
    <source>
        <dbReference type="Proteomes" id="UP000298781"/>
    </source>
</evidence>
<feature type="transmembrane region" description="Helical" evidence="1">
    <location>
        <begin position="134"/>
        <end position="152"/>
    </location>
</feature>
<dbReference type="AlphaFoldDB" id="A0A4D7AV57"/>
<reference evidence="2 3" key="1">
    <citation type="submission" date="2019-04" db="EMBL/GenBank/DDBJ databases">
        <title>Phreatobacter aquaticus sp. nov.</title>
        <authorList>
            <person name="Choi A."/>
        </authorList>
    </citation>
    <scope>NUCLEOTIDE SEQUENCE [LARGE SCALE GENOMIC DNA]</scope>
    <source>
        <strain evidence="2 3">KCTC 52518</strain>
    </source>
</reference>
<keyword evidence="1" id="KW-0812">Transmembrane</keyword>
<feature type="transmembrane region" description="Helical" evidence="1">
    <location>
        <begin position="83"/>
        <end position="103"/>
    </location>
</feature>
<keyword evidence="1" id="KW-0472">Membrane</keyword>
<feature type="transmembrane region" description="Helical" evidence="1">
    <location>
        <begin position="164"/>
        <end position="184"/>
    </location>
</feature>